<feature type="region of interest" description="Disordered" evidence="1">
    <location>
        <begin position="93"/>
        <end position="113"/>
    </location>
</feature>
<evidence type="ECO:0000256" key="1">
    <source>
        <dbReference type="SAM" id="MobiDB-lite"/>
    </source>
</evidence>
<evidence type="ECO:0000259" key="2">
    <source>
        <dbReference type="PROSITE" id="PS51186"/>
    </source>
</evidence>
<evidence type="ECO:0000313" key="4">
    <source>
        <dbReference type="Proteomes" id="UP000016931"/>
    </source>
</evidence>
<dbReference type="Gene3D" id="3.40.630.30">
    <property type="match status" value="1"/>
</dbReference>
<accession>M3DER2</accession>
<keyword evidence="4" id="KW-1185">Reference proteome</keyword>
<dbReference type="EMBL" id="KB456261">
    <property type="protein sequence ID" value="EMF16004.1"/>
    <property type="molecule type" value="Genomic_DNA"/>
</dbReference>
<dbReference type="OrthoDB" id="410198at2759"/>
<dbReference type="GO" id="GO:0016747">
    <property type="term" value="F:acyltransferase activity, transferring groups other than amino-acyl groups"/>
    <property type="evidence" value="ECO:0007669"/>
    <property type="project" value="InterPro"/>
</dbReference>
<dbReference type="RefSeq" id="XP_016764125.1">
    <property type="nucleotide sequence ID" value="XM_016904474.1"/>
</dbReference>
<dbReference type="Proteomes" id="UP000016931">
    <property type="component" value="Unassembled WGS sequence"/>
</dbReference>
<protein>
    <recommendedName>
        <fullName evidence="2">N-acetyltransferase domain-containing protein</fullName>
    </recommendedName>
</protein>
<evidence type="ECO:0000313" key="3">
    <source>
        <dbReference type="EMBL" id="EMF16004.1"/>
    </source>
</evidence>
<dbReference type="PANTHER" id="PTHR42791">
    <property type="entry name" value="GNAT FAMILY ACETYLTRANSFERASE"/>
    <property type="match status" value="1"/>
</dbReference>
<dbReference type="SUPFAM" id="SSF55729">
    <property type="entry name" value="Acyl-CoA N-acyltransferases (Nat)"/>
    <property type="match status" value="1"/>
</dbReference>
<dbReference type="eggNOG" id="ENOG502SC13">
    <property type="taxonomic scope" value="Eukaryota"/>
</dbReference>
<dbReference type="Pfam" id="PF00583">
    <property type="entry name" value="Acetyltransf_1"/>
    <property type="match status" value="1"/>
</dbReference>
<dbReference type="InterPro" id="IPR000182">
    <property type="entry name" value="GNAT_dom"/>
</dbReference>
<dbReference type="HOGENOM" id="CLU_060131_6_5_1"/>
<sequence>MPRKLLPMPPSEWHIYYEICKAAFRPGIMSVMFPHGISAQDSAVSLATMKRAAERYPGRIQIYKVVDTDLPDDDPLQQVIGVSNWRIYNEERTEEDFHREKEESERDTAELGDPPGVNLAVVQDFHGVVQEYRRKHFGGKPYVLLYVLATRPDQARKGVGALSMEWGCKKADELGLPAYLEGSPQGVGLYKKWGFEVVDELPWDATKYGYPDPLKHLCMMRHPQQKEEK</sequence>
<dbReference type="AlphaFoldDB" id="M3DER2"/>
<name>M3DER2_SPHMS</name>
<dbReference type="PROSITE" id="PS51186">
    <property type="entry name" value="GNAT"/>
    <property type="match status" value="1"/>
</dbReference>
<dbReference type="GeneID" id="27901611"/>
<dbReference type="InterPro" id="IPR016181">
    <property type="entry name" value="Acyl_CoA_acyltransferase"/>
</dbReference>
<gene>
    <name evidence="3" type="ORF">SEPMUDRAFT_147709</name>
</gene>
<dbReference type="InterPro" id="IPR052523">
    <property type="entry name" value="Trichothecene_AcTrans"/>
</dbReference>
<feature type="compositionally biased region" description="Basic and acidic residues" evidence="1">
    <location>
        <begin position="93"/>
        <end position="109"/>
    </location>
</feature>
<proteinExistence type="predicted"/>
<dbReference type="STRING" id="692275.M3DER2"/>
<organism evidence="3 4">
    <name type="scientific">Sphaerulina musiva (strain SO2202)</name>
    <name type="common">Poplar stem canker fungus</name>
    <name type="synonym">Septoria musiva</name>
    <dbReference type="NCBI Taxonomy" id="692275"/>
    <lineage>
        <taxon>Eukaryota</taxon>
        <taxon>Fungi</taxon>
        <taxon>Dikarya</taxon>
        <taxon>Ascomycota</taxon>
        <taxon>Pezizomycotina</taxon>
        <taxon>Dothideomycetes</taxon>
        <taxon>Dothideomycetidae</taxon>
        <taxon>Mycosphaerellales</taxon>
        <taxon>Mycosphaerellaceae</taxon>
        <taxon>Sphaerulina</taxon>
    </lineage>
</organism>
<feature type="domain" description="N-acetyltransferase" evidence="2">
    <location>
        <begin position="68"/>
        <end position="213"/>
    </location>
</feature>
<dbReference type="PANTHER" id="PTHR42791:SF14">
    <property type="entry name" value="N-ACETYLTRANSFERASE DOMAIN-CONTAINING PROTEIN"/>
    <property type="match status" value="1"/>
</dbReference>
<reference evidence="3 4" key="1">
    <citation type="journal article" date="2012" name="PLoS Pathog.">
        <title>Diverse lifestyles and strategies of plant pathogenesis encoded in the genomes of eighteen Dothideomycetes fungi.</title>
        <authorList>
            <person name="Ohm R.A."/>
            <person name="Feau N."/>
            <person name="Henrissat B."/>
            <person name="Schoch C.L."/>
            <person name="Horwitz B.A."/>
            <person name="Barry K.W."/>
            <person name="Condon B.J."/>
            <person name="Copeland A.C."/>
            <person name="Dhillon B."/>
            <person name="Glaser F."/>
            <person name="Hesse C.N."/>
            <person name="Kosti I."/>
            <person name="LaButti K."/>
            <person name="Lindquist E.A."/>
            <person name="Lucas S."/>
            <person name="Salamov A.A."/>
            <person name="Bradshaw R.E."/>
            <person name="Ciuffetti L."/>
            <person name="Hamelin R.C."/>
            <person name="Kema G.H.J."/>
            <person name="Lawrence C."/>
            <person name="Scott J.A."/>
            <person name="Spatafora J.W."/>
            <person name="Turgeon B.G."/>
            <person name="de Wit P.J.G.M."/>
            <person name="Zhong S."/>
            <person name="Goodwin S.B."/>
            <person name="Grigoriev I.V."/>
        </authorList>
    </citation>
    <scope>NUCLEOTIDE SEQUENCE [LARGE SCALE GENOMIC DNA]</scope>
    <source>
        <strain evidence="3 4">SO2202</strain>
    </source>
</reference>